<reference evidence="2" key="1">
    <citation type="journal article" date="2018" name="MSphere">
        <title>Ultrasensitive Capture of Human Herpes Simplex Virus Genomes Directly from Clinical Samples Reveals Extraordinarily Limited Evolution in Cell Culture.</title>
        <authorList>
            <person name="Greninger A.L."/>
            <person name="Roychoudhury P."/>
            <person name="Xie H."/>
            <person name="Casto A."/>
            <person name="Cent A."/>
            <person name="Pepper G."/>
            <person name="Koelle D.M."/>
            <person name="Huang M.L."/>
            <person name="Wald A."/>
            <person name="Johnston C."/>
            <person name="Jerome K.R."/>
        </authorList>
    </citation>
    <scope>NUCLEOTIDE SEQUENCE</scope>
    <source>
        <strain evidence="2">2006-57630</strain>
        <strain evidence="3">2011-16318</strain>
    </source>
</reference>
<sequence length="62" mass="6720">MVSVKNAATSPAVANVSRLPRSRSPSRHAYSSSNSRVTDSGVRKAPAWASRPGLRRRRSART</sequence>
<name>A0A2Z4GZT8_HHV1</name>
<feature type="region of interest" description="Disordered" evidence="1">
    <location>
        <begin position="1"/>
        <end position="62"/>
    </location>
</feature>
<dbReference type="EMBL" id="MG999856">
    <property type="protein sequence ID" value="AWW09477.1"/>
    <property type="molecule type" value="Genomic_DNA"/>
</dbReference>
<proteinExistence type="predicted"/>
<evidence type="ECO:0000313" key="2">
    <source>
        <dbReference type="EMBL" id="AWW07991.1"/>
    </source>
</evidence>
<feature type="compositionally biased region" description="Low complexity" evidence="1">
    <location>
        <begin position="27"/>
        <end position="36"/>
    </location>
</feature>
<evidence type="ECO:0000313" key="3">
    <source>
        <dbReference type="EMBL" id="AWW09477.1"/>
    </source>
</evidence>
<protein>
    <submittedName>
        <fullName evidence="2">Uncharacterized protein</fullName>
    </submittedName>
</protein>
<organism evidence="2">
    <name type="scientific">Human herpesvirus 1</name>
    <name type="common">HHV-1</name>
    <name type="synonym">Human herpes simplex virus 1</name>
    <dbReference type="NCBI Taxonomy" id="10298"/>
    <lineage>
        <taxon>Viruses</taxon>
        <taxon>Duplodnaviria</taxon>
        <taxon>Heunggongvirae</taxon>
        <taxon>Peploviricota</taxon>
        <taxon>Herviviricetes</taxon>
        <taxon>Herpesvirales</taxon>
        <taxon>Orthoherpesviridae</taxon>
        <taxon>Alphaherpesvirinae</taxon>
        <taxon>Simplexvirus</taxon>
        <taxon>Simplexvirus humanalpha1</taxon>
    </lineage>
</organism>
<organismHost>
    <name type="scientific">Homo sapiens</name>
    <name type="common">Human</name>
    <dbReference type="NCBI Taxonomy" id="9606"/>
</organismHost>
<dbReference type="EMBL" id="MG999840">
    <property type="protein sequence ID" value="AWW07991.1"/>
    <property type="molecule type" value="Genomic_DNA"/>
</dbReference>
<evidence type="ECO:0000256" key="1">
    <source>
        <dbReference type="SAM" id="MobiDB-lite"/>
    </source>
</evidence>
<feature type="compositionally biased region" description="Basic residues" evidence="1">
    <location>
        <begin position="53"/>
        <end position="62"/>
    </location>
</feature>
<accession>A0A2Z4GZT8</accession>